<protein>
    <submittedName>
        <fullName evidence="2">Glycosyl transferase</fullName>
    </submittedName>
    <submittedName>
        <fullName evidence="4">Glycosyltransferase involved in cell wall bisynthesis</fullName>
    </submittedName>
</protein>
<dbReference type="CDD" id="cd03801">
    <property type="entry name" value="GT4_PimA-like"/>
    <property type="match status" value="1"/>
</dbReference>
<dbReference type="OrthoDB" id="1522162at2"/>
<dbReference type="Proteomes" id="UP000321579">
    <property type="component" value="Unassembled WGS sequence"/>
</dbReference>
<evidence type="ECO:0000313" key="2">
    <source>
        <dbReference type="EMBL" id="GEL11406.1"/>
    </source>
</evidence>
<dbReference type="EMBL" id="LVEO01000030">
    <property type="protein sequence ID" value="OCB68725.1"/>
    <property type="molecule type" value="Genomic_DNA"/>
</dbReference>
<comment type="caution">
    <text evidence="3">The sequence shown here is derived from an EMBL/GenBank/DDBJ whole genome shotgun (WGS) entry which is preliminary data.</text>
</comment>
<gene>
    <name evidence="3" type="ORF">FBGL_16180</name>
    <name evidence="2" type="ORF">FGL01_21450</name>
    <name evidence="4" type="ORF">SAMN05192550_2543</name>
</gene>
<reference evidence="2 7" key="4">
    <citation type="submission" date="2019-07" db="EMBL/GenBank/DDBJ databases">
        <title>Whole genome shotgun sequence of Flavobacterium glycines NBRC 105008.</title>
        <authorList>
            <person name="Hosoyama A."/>
            <person name="Uohara A."/>
            <person name="Ohji S."/>
            <person name="Ichikawa N."/>
        </authorList>
    </citation>
    <scope>NUCLEOTIDE SEQUENCE [LARGE SCALE GENOMIC DNA]</scope>
    <source>
        <strain evidence="2 7">NBRC 105008</strain>
    </source>
</reference>
<dbReference type="STRING" id="551990.SAMN05192550_2543"/>
<dbReference type="InterPro" id="IPR001296">
    <property type="entry name" value="Glyco_trans_1"/>
</dbReference>
<evidence type="ECO:0000313" key="5">
    <source>
        <dbReference type="Proteomes" id="UP000093226"/>
    </source>
</evidence>
<dbReference type="PANTHER" id="PTHR12526">
    <property type="entry name" value="GLYCOSYLTRANSFERASE"/>
    <property type="match status" value="1"/>
</dbReference>
<dbReference type="Proteomes" id="UP000093226">
    <property type="component" value="Unassembled WGS sequence"/>
</dbReference>
<dbReference type="EMBL" id="FNEO01000005">
    <property type="protein sequence ID" value="SDJ66131.1"/>
    <property type="molecule type" value="Genomic_DNA"/>
</dbReference>
<name>A0A1B9DGC6_9FLAO</name>
<evidence type="ECO:0000313" key="6">
    <source>
        <dbReference type="Proteomes" id="UP000182367"/>
    </source>
</evidence>
<dbReference type="RefSeq" id="WP_066330171.1">
    <property type="nucleotide sequence ID" value="NZ_BJVF01000004.1"/>
</dbReference>
<feature type="domain" description="Glycosyl transferase family 1" evidence="1">
    <location>
        <begin position="179"/>
        <end position="342"/>
    </location>
</feature>
<dbReference type="Proteomes" id="UP000182367">
    <property type="component" value="Unassembled WGS sequence"/>
</dbReference>
<keyword evidence="6" id="KW-1185">Reference proteome</keyword>
<evidence type="ECO:0000313" key="4">
    <source>
        <dbReference type="EMBL" id="SDJ66131.1"/>
    </source>
</evidence>
<evidence type="ECO:0000259" key="1">
    <source>
        <dbReference type="Pfam" id="PF00534"/>
    </source>
</evidence>
<reference evidence="4 6" key="3">
    <citation type="submission" date="2016-10" db="EMBL/GenBank/DDBJ databases">
        <authorList>
            <person name="Varghese N."/>
            <person name="Submissions S."/>
        </authorList>
    </citation>
    <scope>NUCLEOTIDE SEQUENCE [LARGE SCALE GENOMIC DNA]</scope>
    <source>
        <strain evidence="4 6">Gm-149</strain>
    </source>
</reference>
<dbReference type="Pfam" id="PF00534">
    <property type="entry name" value="Glycos_transf_1"/>
    <property type="match status" value="1"/>
</dbReference>
<evidence type="ECO:0000313" key="3">
    <source>
        <dbReference type="EMBL" id="OCB68725.1"/>
    </source>
</evidence>
<dbReference type="SUPFAM" id="SSF53756">
    <property type="entry name" value="UDP-Glycosyltransferase/glycogen phosphorylase"/>
    <property type="match status" value="1"/>
</dbReference>
<accession>A0A1B9DGC6</accession>
<dbReference type="AlphaFoldDB" id="A0A1B9DGC6"/>
<dbReference type="PANTHER" id="PTHR12526:SF630">
    <property type="entry name" value="GLYCOSYLTRANSFERASE"/>
    <property type="match status" value="1"/>
</dbReference>
<dbReference type="Gene3D" id="3.40.50.2000">
    <property type="entry name" value="Glycogen Phosphorylase B"/>
    <property type="match status" value="2"/>
</dbReference>
<organism evidence="3 5">
    <name type="scientific">Flavobacterium glycines</name>
    <dbReference type="NCBI Taxonomy" id="551990"/>
    <lineage>
        <taxon>Bacteria</taxon>
        <taxon>Pseudomonadati</taxon>
        <taxon>Bacteroidota</taxon>
        <taxon>Flavobacteriia</taxon>
        <taxon>Flavobacteriales</taxon>
        <taxon>Flavobacteriaceae</taxon>
        <taxon>Flavobacterium</taxon>
    </lineage>
</organism>
<keyword evidence="2" id="KW-0808">Transferase</keyword>
<dbReference type="GO" id="GO:0016757">
    <property type="term" value="F:glycosyltransferase activity"/>
    <property type="evidence" value="ECO:0007669"/>
    <property type="project" value="InterPro"/>
</dbReference>
<proteinExistence type="predicted"/>
<sequence>MRLIQFTVSDGWRGHEQKIVYLYEAFRDFGYVEEQCIVCRKKSKIYEVAKSKGFNVVGLDFDSEFDLRVAFKLKKISDKFKSDVIFIHSSKAHTISVIASLLFRMKTSLVVCRTRIKPIDTNFLKKWKYNYRGVKKIICVSQTVVDVLKDSIDDQLKLSIVGSVVDVKKFGKIKKDGQLHKEYNIPSDYKIIGNIGALDPVKDIPTWIKAIKILVDKGVKAKYVLIGDGPLEKEIRNMIGKSGLDKHVILTGFRNDIPNCLPEFDIFLFTSSNEATGGVILESYVCKVPVVAANAGGIPTVVQDGVTGLLAEAGNPDDFAEKVINLLENSDKQVQLAKNAYQFFLETSTKEVIAEKMINELKSSLLI</sequence>
<evidence type="ECO:0000313" key="7">
    <source>
        <dbReference type="Proteomes" id="UP000321579"/>
    </source>
</evidence>
<reference evidence="5" key="1">
    <citation type="submission" date="2016-03" db="EMBL/GenBank/DDBJ databases">
        <title>Draft genome sequence of Paenibacillus glacialis DSM 22343.</title>
        <authorList>
            <person name="Shin S.-K."/>
            <person name="Yi H."/>
        </authorList>
    </citation>
    <scope>NUCLEOTIDE SEQUENCE [LARGE SCALE GENOMIC DNA]</scope>
    <source>
        <strain evidence="5">NBRC 105008</strain>
    </source>
</reference>
<dbReference type="EMBL" id="BJVF01000004">
    <property type="protein sequence ID" value="GEL11406.1"/>
    <property type="molecule type" value="Genomic_DNA"/>
</dbReference>
<reference evidence="3" key="2">
    <citation type="submission" date="2016-03" db="EMBL/GenBank/DDBJ databases">
        <authorList>
            <person name="Ploux O."/>
        </authorList>
    </citation>
    <scope>NUCLEOTIDE SEQUENCE</scope>
    <source>
        <strain evidence="3">NBRC 105008</strain>
    </source>
</reference>